<dbReference type="InterPro" id="IPR004276">
    <property type="entry name" value="GlycoTrans_28_N"/>
</dbReference>
<feature type="region of interest" description="Disordered" evidence="1">
    <location>
        <begin position="1"/>
        <end position="36"/>
    </location>
</feature>
<dbReference type="EMBL" id="QZVT01000013">
    <property type="protein sequence ID" value="RJT75989.1"/>
    <property type="molecule type" value="Genomic_DNA"/>
</dbReference>
<dbReference type="Pfam" id="PF03033">
    <property type="entry name" value="Glyco_transf_28"/>
    <property type="match status" value="1"/>
</dbReference>
<sequence length="513" mass="53918">MKAFIRHGEGCVSSQTRKAAHPGPAEGVAGHGPSHTTCDGRAVCPCNKSGFITMERCSIPNGCAGRPGRRRAARLRAAMDSRLEEPAMHVLVISIGTRGDIQPFAALAGALARAGHDVTLAVPGGFADLVPQAGPGTITHHPTGSTMLRLLQELMPELSGPSDALRKLGMMTAAMRELNAECWDAAQAAHPDVVVYHPKCLAGPHIAEALRVPGVLSLPLPFYTPTRAYAMPIFGGASFGAWGNRASYEVRRMSGAIYGGMINDFRREVGLGHTRRLADPLKNPDGSPVHVLYPYSRHVVPVPEDYPPSAHVTGYWFLDHSDDGDWDPPAQLVDFLAVGEPPVYVGFGSMGFGKGANQRRDAVLAALRVHGLRGVVATGWGGIAPGEARTDDVLVLEGAPHEWLFPRVAAVVHHGGAGSTAAGIRAGRPTLVVPFLGDQPFWGARVHALGVGPAPLPAKRLGTTLTGRLGDLVHTGSYASRAEELGAAVRADNGLAAGVYALEQITGVPAVDE</sequence>
<feature type="domain" description="Erythromycin biosynthesis protein CIII-like C-terminal" evidence="3">
    <location>
        <begin position="395"/>
        <end position="487"/>
    </location>
</feature>
<keyword evidence="5" id="KW-1185">Reference proteome</keyword>
<keyword evidence="4" id="KW-0808">Transferase</keyword>
<accession>A0A3A5M7Z7</accession>
<dbReference type="InterPro" id="IPR002213">
    <property type="entry name" value="UDP_glucos_trans"/>
</dbReference>
<dbReference type="Gene3D" id="3.40.50.2000">
    <property type="entry name" value="Glycogen Phosphorylase B"/>
    <property type="match status" value="2"/>
</dbReference>
<dbReference type="InterPro" id="IPR050426">
    <property type="entry name" value="Glycosyltransferase_28"/>
</dbReference>
<gene>
    <name evidence="4" type="ORF">D6T63_17160</name>
</gene>
<dbReference type="Pfam" id="PF06722">
    <property type="entry name" value="EryCIII-like_C"/>
    <property type="match status" value="1"/>
</dbReference>
<dbReference type="InterPro" id="IPR010610">
    <property type="entry name" value="EryCIII-like_C"/>
</dbReference>
<dbReference type="SUPFAM" id="SSF53756">
    <property type="entry name" value="UDP-Glycosyltransferase/glycogen phosphorylase"/>
    <property type="match status" value="1"/>
</dbReference>
<dbReference type="GO" id="GO:0005975">
    <property type="term" value="P:carbohydrate metabolic process"/>
    <property type="evidence" value="ECO:0007669"/>
    <property type="project" value="InterPro"/>
</dbReference>
<evidence type="ECO:0000259" key="2">
    <source>
        <dbReference type="Pfam" id="PF03033"/>
    </source>
</evidence>
<evidence type="ECO:0000256" key="1">
    <source>
        <dbReference type="SAM" id="MobiDB-lite"/>
    </source>
</evidence>
<dbReference type="GO" id="GO:0016758">
    <property type="term" value="F:hexosyltransferase activity"/>
    <property type="evidence" value="ECO:0007669"/>
    <property type="project" value="InterPro"/>
</dbReference>
<protein>
    <submittedName>
        <fullName evidence="4">Glycosyltransferase</fullName>
    </submittedName>
</protein>
<evidence type="ECO:0000313" key="4">
    <source>
        <dbReference type="EMBL" id="RJT75989.1"/>
    </source>
</evidence>
<dbReference type="PANTHER" id="PTHR48050:SF13">
    <property type="entry name" value="STEROL 3-BETA-GLUCOSYLTRANSFERASE UGT80A2"/>
    <property type="match status" value="1"/>
</dbReference>
<dbReference type="GO" id="GO:0033072">
    <property type="term" value="P:vancomycin biosynthetic process"/>
    <property type="evidence" value="ECO:0007669"/>
    <property type="project" value="UniProtKB-ARBA"/>
</dbReference>
<dbReference type="OrthoDB" id="3253247at2"/>
<comment type="caution">
    <text evidence="4">The sequence shown here is derived from an EMBL/GenBank/DDBJ whole genome shotgun (WGS) entry which is preliminary data.</text>
</comment>
<proteinExistence type="predicted"/>
<dbReference type="Proteomes" id="UP000272560">
    <property type="component" value="Unassembled WGS sequence"/>
</dbReference>
<dbReference type="FunFam" id="3.40.50.2000:FF:000009">
    <property type="entry name" value="Sterol 3-beta-glucosyltransferase UGT80A2"/>
    <property type="match status" value="1"/>
</dbReference>
<dbReference type="CDD" id="cd03784">
    <property type="entry name" value="GT1_Gtf-like"/>
    <property type="match status" value="1"/>
</dbReference>
<feature type="domain" description="Glycosyltransferase family 28 N-terminal" evidence="2">
    <location>
        <begin position="90"/>
        <end position="223"/>
    </location>
</feature>
<dbReference type="AlphaFoldDB" id="A0A3A5M7Z7"/>
<organism evidence="4 5">
    <name type="scientific">Arthrobacter cheniae</name>
    <dbReference type="NCBI Taxonomy" id="1258888"/>
    <lineage>
        <taxon>Bacteria</taxon>
        <taxon>Bacillati</taxon>
        <taxon>Actinomycetota</taxon>
        <taxon>Actinomycetes</taxon>
        <taxon>Micrococcales</taxon>
        <taxon>Micrococcaceae</taxon>
        <taxon>Arthrobacter</taxon>
    </lineage>
</organism>
<reference evidence="4 5" key="1">
    <citation type="submission" date="2018-09" db="EMBL/GenBank/DDBJ databases">
        <title>Novel species of Arthrobacter.</title>
        <authorList>
            <person name="Liu Q."/>
            <person name="Xin Y.-H."/>
        </authorList>
    </citation>
    <scope>NUCLEOTIDE SEQUENCE [LARGE SCALE GENOMIC DNA]</scope>
    <source>
        <strain evidence="4 5">Hz2</strain>
    </source>
</reference>
<name>A0A3A5M7Z7_9MICC</name>
<dbReference type="PANTHER" id="PTHR48050">
    <property type="entry name" value="STEROL 3-BETA-GLUCOSYLTRANSFERASE"/>
    <property type="match status" value="1"/>
</dbReference>
<evidence type="ECO:0000259" key="3">
    <source>
        <dbReference type="Pfam" id="PF06722"/>
    </source>
</evidence>
<evidence type="ECO:0000313" key="5">
    <source>
        <dbReference type="Proteomes" id="UP000272560"/>
    </source>
</evidence>
<dbReference type="GO" id="GO:0008194">
    <property type="term" value="F:UDP-glycosyltransferase activity"/>
    <property type="evidence" value="ECO:0007669"/>
    <property type="project" value="InterPro"/>
</dbReference>